<dbReference type="GO" id="GO:0019083">
    <property type="term" value="P:viral transcription"/>
    <property type="evidence" value="ECO:0007669"/>
    <property type="project" value="UniProtKB-UniRule"/>
</dbReference>
<dbReference type="InterPro" id="IPR007937">
    <property type="entry name" value="RNA_Pol_22kDa_poxvir"/>
</dbReference>
<keyword evidence="4 11" id="KW-0808">Transferase</keyword>
<reference evidence="12" key="1">
    <citation type="journal article" date="2017" name="Virus Res.">
        <title>Complete genomic characterisation of two novel poxviruses (WKPV and EKPV) from western and eastern grey kangaroos.</title>
        <authorList>
            <person name="Bennett M."/>
            <person name="Tu S.L."/>
            <person name="Upton C."/>
            <person name="McArtor C."/>
            <person name="Gillett A."/>
            <person name="Laird T."/>
            <person name="O'Dea M."/>
        </authorList>
    </citation>
    <scope>NUCLEOTIDE SEQUENCE [LARGE SCALE GENOMIC DNA]</scope>
    <source>
        <strain evidence="12">Western Australia</strain>
    </source>
</reference>
<keyword evidence="7 11" id="KW-0804">Transcription</keyword>
<evidence type="ECO:0000256" key="8">
    <source>
        <dbReference type="ARBA" id="ARBA00034678"/>
    </source>
</evidence>
<keyword evidence="6 11" id="KW-0946">Virion</keyword>
<comment type="function">
    <text evidence="8">Part of the DNA-dependent RNA polymerase which catalyzes the transcription of viral DNA into RNA using the four ribonucleoside triphosphates as substrates. Responsible for the transcription of early, intermediate and late genes. DNA-dependent RNA polymerase associates with the early transcription factor (ETF), itself composed of OPG118 and OPG133, thereby allowing the early genes transcription. Late transcription, and probably also intermediate transcription, require newly synthesized RNA polymerase.</text>
</comment>
<evidence type="ECO:0000256" key="4">
    <source>
        <dbReference type="ARBA" id="ARBA00022679"/>
    </source>
</evidence>
<dbReference type="EC" id="2.7.7.6" evidence="11"/>
<evidence type="ECO:0000256" key="11">
    <source>
        <dbReference type="PIRNR" id="PIRNR000744"/>
    </source>
</evidence>
<dbReference type="GO" id="GO:0000428">
    <property type="term" value="C:DNA-directed RNA polymerase complex"/>
    <property type="evidence" value="ECO:0007669"/>
    <property type="project" value="UniProtKB-UniRule"/>
</dbReference>
<evidence type="ECO:0000256" key="6">
    <source>
        <dbReference type="ARBA" id="ARBA00022844"/>
    </source>
</evidence>
<evidence type="ECO:0000256" key="10">
    <source>
        <dbReference type="ARBA" id="ARBA00048552"/>
    </source>
</evidence>
<dbReference type="PIRSF" id="PIRSF000744">
    <property type="entry name" value="RPO22"/>
    <property type="match status" value="1"/>
</dbReference>
<evidence type="ECO:0000313" key="13">
    <source>
        <dbReference type="Proteomes" id="UP000318778"/>
    </source>
</evidence>
<comment type="similarity">
    <text evidence="2 11">Belongs to the poxviridae DNA-directed RNA polymerase 22 kDa subunit family.</text>
</comment>
<keyword evidence="13" id="KW-1185">Reference proteome</keyword>
<evidence type="ECO:0000313" key="12">
    <source>
        <dbReference type="EMBL" id="ATI21012.1"/>
    </source>
</evidence>
<comment type="subunit">
    <text evidence="9">The DNA-dependent RNA polymerase used for intermediate and late genes expression consists of eight subunits Rpo30/OPG66, Rpo7/OPG90, Rpo22/OPG103, Rpo147/OPG105, Rpo18/OPG119, Rpo19/OPG131, Rpo132/OPG151 and Rpo35/OPG156. The same holoenzyme, with the addition of the transcription-specificity factor OPG109, is used for early gene expression.</text>
</comment>
<proteinExistence type="inferred from homology"/>
<keyword evidence="5 11" id="KW-0548">Nucleotidyltransferase</keyword>
<evidence type="ECO:0000256" key="7">
    <source>
        <dbReference type="ARBA" id="ARBA00023163"/>
    </source>
</evidence>
<accession>A0A2C9DSM9</accession>
<protein>
    <recommendedName>
        <fullName evidence="11">DNA-directed RNA polymerase subunit</fullName>
        <ecNumber evidence="11">2.7.7.6</ecNumber>
    </recommendedName>
</protein>
<organism evidence="12">
    <name type="scientific">Western grey kangaroopox virus</name>
    <dbReference type="NCBI Taxonomy" id="1566307"/>
    <lineage>
        <taxon>Viruses</taxon>
        <taxon>Varidnaviria</taxon>
        <taxon>Bamfordvirae</taxon>
        <taxon>Nucleocytoviricota</taxon>
        <taxon>Pokkesviricetes</taxon>
        <taxon>Chitovirales</taxon>
        <taxon>Poxviridae</taxon>
        <taxon>Chordopoxvirinae</taxon>
        <taxon>Macropopoxvirus</taxon>
        <taxon>Macropopoxvirus mfuliginosuspox</taxon>
        <taxon>Western kangaroopox virus</taxon>
    </lineage>
</organism>
<evidence type="ECO:0000256" key="1">
    <source>
        <dbReference type="ARBA" id="ARBA00004328"/>
    </source>
</evidence>
<evidence type="ECO:0000256" key="9">
    <source>
        <dbReference type="ARBA" id="ARBA00046483"/>
    </source>
</evidence>
<keyword evidence="3 11" id="KW-0240">DNA-directed RNA polymerase</keyword>
<sequence>MNQHNVRYLAKILCLKAEVARNPYALIEREVIRRYSVETRYGDIVTVITVSHRLDNAVVVFQVFNEATVSYSPVEYDYGEPIIITQFPQVAHNRFPVSLLYIDLVESDQFPRFSRMDPETLKVVTSLLQSEDRRTDSLRLPRMLETEITAKILYRRDLPLKVVRFYKNNMVTGIEISDRLVANVIE</sequence>
<comment type="catalytic activity">
    <reaction evidence="10 11">
        <text>RNA(n) + a ribonucleoside 5'-triphosphate = RNA(n+1) + diphosphate</text>
        <dbReference type="Rhea" id="RHEA:21248"/>
        <dbReference type="Rhea" id="RHEA-COMP:14527"/>
        <dbReference type="Rhea" id="RHEA-COMP:17342"/>
        <dbReference type="ChEBI" id="CHEBI:33019"/>
        <dbReference type="ChEBI" id="CHEBI:61557"/>
        <dbReference type="ChEBI" id="CHEBI:140395"/>
        <dbReference type="EC" id="2.7.7.6"/>
    </reaction>
</comment>
<evidence type="ECO:0000256" key="5">
    <source>
        <dbReference type="ARBA" id="ARBA00022695"/>
    </source>
</evidence>
<name>A0A2C9DSM9_9POXV</name>
<dbReference type="Proteomes" id="UP000318778">
    <property type="component" value="Segment"/>
</dbReference>
<evidence type="ECO:0000256" key="2">
    <source>
        <dbReference type="ARBA" id="ARBA00008385"/>
    </source>
</evidence>
<dbReference type="GO" id="GO:0003899">
    <property type="term" value="F:DNA-directed RNA polymerase activity"/>
    <property type="evidence" value="ECO:0007669"/>
    <property type="project" value="UniProtKB-EC"/>
</dbReference>
<evidence type="ECO:0000256" key="3">
    <source>
        <dbReference type="ARBA" id="ARBA00022478"/>
    </source>
</evidence>
<dbReference type="EMBL" id="MF467280">
    <property type="protein sequence ID" value="ATI21012.1"/>
    <property type="molecule type" value="Genomic_DNA"/>
</dbReference>
<comment type="subcellular location">
    <subcellularLocation>
        <location evidence="1">Virion</location>
    </subcellularLocation>
</comment>
<dbReference type="GO" id="GO:0003677">
    <property type="term" value="F:DNA binding"/>
    <property type="evidence" value="ECO:0007669"/>
    <property type="project" value="UniProtKB-UniRule"/>
</dbReference>
<dbReference type="Pfam" id="PF05273">
    <property type="entry name" value="Pox_RNA_Pol_22"/>
    <property type="match status" value="1"/>
</dbReference>
<dbReference type="GO" id="GO:0044423">
    <property type="term" value="C:virion component"/>
    <property type="evidence" value="ECO:0007669"/>
    <property type="project" value="UniProtKB-UniRule"/>
</dbReference>